<dbReference type="Proteomes" id="UP001060085">
    <property type="component" value="Linkage Group LG06"/>
</dbReference>
<protein>
    <submittedName>
        <fullName evidence="1">Uncharacterized protein</fullName>
    </submittedName>
</protein>
<evidence type="ECO:0000313" key="1">
    <source>
        <dbReference type="EMBL" id="KAI5657002.1"/>
    </source>
</evidence>
<sequence>MAKRGYKLQEFVAHSGNVNRLRIGKKACLNFITGGDDQTVNLWSIGKPEPLSSLSGHTSPVESVAFDSSEVLVVAGASSGVIKLWDLEETKMVRTLSGHRSYCTAVEFHPFGEFFASGSMDTNLKIWDIRKKGCIHTYKGHTRGISTIRFTPDGRWVVSGGFDNVVKIWDLTAGKLLHDFKHHEGHIRSIDFHPLEFLLATGSADRTVKFWDLETFEMIGSARRETAGVRSITFHPDGRTLLCGLDDSLKVYSWEPVICHDSVDIGWATLGDLCVHDGKLLGGAYYQNSVAVWVADISLIEPYGASVMPDQKCELQENALEKSGSHRRSGSNGRNTSPEIDSKEIKNIYVDTAASNPVNLRKTGSLNSPKFVLSSELKEIKNPPSQKQNPAVGRHAKPTGSGNIKSFIVPSVVPRDSPDANNGSRRESLSTARATTVTSTKPSHLRQPSNAKFDMEAFSPSLASGPFGNTVDPKNESNFKCRISDNNAKESSEEKHLDVRSDGGISEKASPPTDHENRTITSVESEKKQDNDKGMNPVKLVNGVAVVRGRTRSLVERFERRENCNTGENNKPNVPQPVNEVAKASPFTTPVSIMEAAQRAPDRALQLTTEEAKMSPSSAPESAIATQTRNTSLLLNNDQQVAESKGPVSDDGHVVESLMQNHDVLLSTLRSRLTKLQVVRHFWERRDIKGAINAMRKLPDHSVQADVVSVLQEKMEIINLDLFSCLLPVLLGLLDSKVERHASVSLEMLLKLVAVFGPLVRSTVSAPPVVGVDLHAEERVQICKGCFVHLQNIQKILPTLIRRGGVVARCAQELNLVLQQP</sequence>
<keyword evidence="2" id="KW-1185">Reference proteome</keyword>
<comment type="caution">
    <text evidence="1">The sequence shown here is derived from an EMBL/GenBank/DDBJ whole genome shotgun (WGS) entry which is preliminary data.</text>
</comment>
<dbReference type="EMBL" id="CM044706">
    <property type="protein sequence ID" value="KAI5657002.1"/>
    <property type="molecule type" value="Genomic_DNA"/>
</dbReference>
<organism evidence="1 2">
    <name type="scientific">Catharanthus roseus</name>
    <name type="common">Madagascar periwinkle</name>
    <name type="synonym">Vinca rosea</name>
    <dbReference type="NCBI Taxonomy" id="4058"/>
    <lineage>
        <taxon>Eukaryota</taxon>
        <taxon>Viridiplantae</taxon>
        <taxon>Streptophyta</taxon>
        <taxon>Embryophyta</taxon>
        <taxon>Tracheophyta</taxon>
        <taxon>Spermatophyta</taxon>
        <taxon>Magnoliopsida</taxon>
        <taxon>eudicotyledons</taxon>
        <taxon>Gunneridae</taxon>
        <taxon>Pentapetalae</taxon>
        <taxon>asterids</taxon>
        <taxon>lamiids</taxon>
        <taxon>Gentianales</taxon>
        <taxon>Apocynaceae</taxon>
        <taxon>Rauvolfioideae</taxon>
        <taxon>Vinceae</taxon>
        <taxon>Catharanthinae</taxon>
        <taxon>Catharanthus</taxon>
    </lineage>
</organism>
<reference evidence="2" key="1">
    <citation type="journal article" date="2023" name="Nat. Plants">
        <title>Single-cell RNA sequencing provides a high-resolution roadmap for understanding the multicellular compartmentation of specialized metabolism.</title>
        <authorList>
            <person name="Sun S."/>
            <person name="Shen X."/>
            <person name="Li Y."/>
            <person name="Li Y."/>
            <person name="Wang S."/>
            <person name="Li R."/>
            <person name="Zhang H."/>
            <person name="Shen G."/>
            <person name="Guo B."/>
            <person name="Wei J."/>
            <person name="Xu J."/>
            <person name="St-Pierre B."/>
            <person name="Chen S."/>
            <person name="Sun C."/>
        </authorList>
    </citation>
    <scope>NUCLEOTIDE SEQUENCE [LARGE SCALE GENOMIC DNA]</scope>
</reference>
<accession>A0ACC0AAJ9</accession>
<evidence type="ECO:0000313" key="2">
    <source>
        <dbReference type="Proteomes" id="UP001060085"/>
    </source>
</evidence>
<proteinExistence type="predicted"/>
<gene>
    <name evidence="1" type="ORF">M9H77_25795</name>
</gene>
<name>A0ACC0AAJ9_CATRO</name>